<gene>
    <name evidence="1" type="ORF">SHY70_12035</name>
</gene>
<comment type="caution">
    <text evidence="1">The sequence shown here is derived from an EMBL/GenBank/DDBJ whole genome shotgun (WGS) entry which is preliminary data.</text>
</comment>
<dbReference type="AlphaFoldDB" id="A0AAW9DLD3"/>
<evidence type="ECO:0000313" key="2">
    <source>
        <dbReference type="Proteomes" id="UP001270004"/>
    </source>
</evidence>
<sequence length="43" mass="4790">MPANLALRMRPKSIDDVIGQEHLVGPGKIIRRMIDANMLSSMI</sequence>
<organism evidence="1 2">
    <name type="scientific">Streptococcus suis</name>
    <dbReference type="NCBI Taxonomy" id="1307"/>
    <lineage>
        <taxon>Bacteria</taxon>
        <taxon>Bacillati</taxon>
        <taxon>Bacillota</taxon>
        <taxon>Bacilli</taxon>
        <taxon>Lactobacillales</taxon>
        <taxon>Streptococcaceae</taxon>
        <taxon>Streptococcus</taxon>
    </lineage>
</organism>
<dbReference type="EMBL" id="JAWWZK010000226">
    <property type="protein sequence ID" value="MDX5038984.1"/>
    <property type="molecule type" value="Genomic_DNA"/>
</dbReference>
<protein>
    <submittedName>
        <fullName evidence="1">Replication-associated recombination protein A</fullName>
    </submittedName>
</protein>
<feature type="non-terminal residue" evidence="1">
    <location>
        <position position="43"/>
    </location>
</feature>
<accession>A0AAW9DLD3</accession>
<reference evidence="1" key="1">
    <citation type="submission" date="2023-11" db="EMBL/GenBank/DDBJ databases">
        <title>Antimicrobial resistance in invasive Streptococcus suis isolated in Spain and the associated genetic mechanisms.</title>
        <authorList>
            <person name="Uruen C."/>
            <person name="Arenas J.A."/>
        </authorList>
    </citation>
    <scope>NUCLEOTIDE SEQUENCE</scope>
    <source>
        <strain evidence="1">Ss_70</strain>
    </source>
</reference>
<evidence type="ECO:0000313" key="1">
    <source>
        <dbReference type="EMBL" id="MDX5038984.1"/>
    </source>
</evidence>
<dbReference type="Proteomes" id="UP001270004">
    <property type="component" value="Unassembled WGS sequence"/>
</dbReference>
<name>A0AAW9DLD3_STRSU</name>
<proteinExistence type="predicted"/>